<sequence length="472" mass="50871">MSRFAAWAKKQKEESADGLVLAGALKMRALRHLPLRVSNFAGVPIESTPKRQLEPFLVDNSVLGSRSAGLRYRSGRDLVDKNQALKSVRWGSVVWGVLDEEGQWLKVKPGRYLPVSVDGSQVLKVLPAAPPREDSDDEGRLIAESQPRLGTLKVPSMFLPVTEDASVEALGPGAGYQVVAERVAVREGPSLGAAAVSSLRRGAEVELFGWDDTRLWRRCREPRTGLLGWLLLDHPDIGPLIRPKGSPTCSRPLEPLCTAAGEGRLEDLRRFLAADPYGVAVATRDIQNRGPLEVAAASGHLDCLVWLVEAGADAAEALDKCRDRGEASGHAAVLLAALAGRSPDQAALRTVLAGLGPEERRAAEAMAAARRRGVMAKDDLLEAMEEAATDVPDSPQRPELPGALGAVAAAVESEARAPRASTSESKETEAKPPPRREGILYEVVYDAIWIRREPNPKGDKLTKRNPAERSAR</sequence>
<dbReference type="SUPFAM" id="SSF48403">
    <property type="entry name" value="Ankyrin repeat"/>
    <property type="match status" value="1"/>
</dbReference>
<name>A0A812GSZ5_9DINO</name>
<dbReference type="EMBL" id="CAJNDS010000033">
    <property type="protein sequence ID" value="CAE6926536.1"/>
    <property type="molecule type" value="Genomic_DNA"/>
</dbReference>
<evidence type="ECO:0000256" key="1">
    <source>
        <dbReference type="SAM" id="MobiDB-lite"/>
    </source>
</evidence>
<feature type="compositionally biased region" description="Basic and acidic residues" evidence="1">
    <location>
        <begin position="424"/>
        <end position="437"/>
    </location>
</feature>
<dbReference type="Gene3D" id="1.25.40.20">
    <property type="entry name" value="Ankyrin repeat-containing domain"/>
    <property type="match status" value="1"/>
</dbReference>
<feature type="region of interest" description="Disordered" evidence="1">
    <location>
        <begin position="410"/>
        <end position="437"/>
    </location>
</feature>
<reference evidence="2" key="1">
    <citation type="submission" date="2021-02" db="EMBL/GenBank/DDBJ databases">
        <authorList>
            <person name="Dougan E. K."/>
            <person name="Rhodes N."/>
            <person name="Thang M."/>
            <person name="Chan C."/>
        </authorList>
    </citation>
    <scope>NUCLEOTIDE SEQUENCE</scope>
</reference>
<dbReference type="AlphaFoldDB" id="A0A812GSZ5"/>
<dbReference type="Proteomes" id="UP000604046">
    <property type="component" value="Unassembled WGS sequence"/>
</dbReference>
<keyword evidence="3" id="KW-1185">Reference proteome</keyword>
<evidence type="ECO:0000313" key="2">
    <source>
        <dbReference type="EMBL" id="CAE6926536.1"/>
    </source>
</evidence>
<proteinExistence type="predicted"/>
<comment type="caution">
    <text evidence="2">The sequence shown here is derived from an EMBL/GenBank/DDBJ whole genome shotgun (WGS) entry which is preliminary data.</text>
</comment>
<protein>
    <submittedName>
        <fullName evidence="2">Uncharacterized protein</fullName>
    </submittedName>
</protein>
<organism evidence="2 3">
    <name type="scientific">Symbiodinium natans</name>
    <dbReference type="NCBI Taxonomy" id="878477"/>
    <lineage>
        <taxon>Eukaryota</taxon>
        <taxon>Sar</taxon>
        <taxon>Alveolata</taxon>
        <taxon>Dinophyceae</taxon>
        <taxon>Suessiales</taxon>
        <taxon>Symbiodiniaceae</taxon>
        <taxon>Symbiodinium</taxon>
    </lineage>
</organism>
<accession>A0A812GSZ5</accession>
<evidence type="ECO:0000313" key="3">
    <source>
        <dbReference type="Proteomes" id="UP000604046"/>
    </source>
</evidence>
<dbReference type="OrthoDB" id="410361at2759"/>
<dbReference type="InterPro" id="IPR036770">
    <property type="entry name" value="Ankyrin_rpt-contain_sf"/>
</dbReference>
<gene>
    <name evidence="2" type="ORF">SNAT2548_LOCUS672</name>
</gene>